<feature type="repeat" description="TPR" evidence="3">
    <location>
        <begin position="192"/>
        <end position="225"/>
    </location>
</feature>
<feature type="repeat" description="TPR" evidence="3">
    <location>
        <begin position="10"/>
        <end position="43"/>
    </location>
</feature>
<evidence type="ECO:0000256" key="1">
    <source>
        <dbReference type="ARBA" id="ARBA00022737"/>
    </source>
</evidence>
<keyword evidence="1" id="KW-0677">Repeat</keyword>
<dbReference type="PANTHER" id="PTHR45188">
    <property type="entry name" value="DNAJ PROTEIN P58IPK HOMOLOG"/>
    <property type="match status" value="1"/>
</dbReference>
<dbReference type="EMBL" id="JH767141">
    <property type="protein sequence ID" value="EQC38457.1"/>
    <property type="molecule type" value="Genomic_DNA"/>
</dbReference>
<dbReference type="Gene3D" id="1.10.287.110">
    <property type="entry name" value="DnaJ domain"/>
    <property type="match status" value="1"/>
</dbReference>
<dbReference type="eggNOG" id="KOG0550">
    <property type="taxonomic scope" value="Eukaryota"/>
</dbReference>
<dbReference type="OrthoDB" id="765884at2759"/>
<dbReference type="OMA" id="KMCLGLD"/>
<dbReference type="InterPro" id="IPR001623">
    <property type="entry name" value="DnaJ_domain"/>
</dbReference>
<dbReference type="Pfam" id="PF13181">
    <property type="entry name" value="TPR_8"/>
    <property type="match status" value="2"/>
</dbReference>
<dbReference type="InterPro" id="IPR019734">
    <property type="entry name" value="TPR_rpt"/>
</dbReference>
<dbReference type="PROSITE" id="PS50005">
    <property type="entry name" value="TPR"/>
    <property type="match status" value="2"/>
</dbReference>
<dbReference type="InterPro" id="IPR011990">
    <property type="entry name" value="TPR-like_helical_dom_sf"/>
</dbReference>
<dbReference type="SMART" id="SM00271">
    <property type="entry name" value="DnaJ"/>
    <property type="match status" value="1"/>
</dbReference>
<feature type="domain" description="J" evidence="5">
    <location>
        <begin position="369"/>
        <end position="439"/>
    </location>
</feature>
<dbReference type="AlphaFoldDB" id="T0S750"/>
<dbReference type="CDD" id="cd06257">
    <property type="entry name" value="DnaJ"/>
    <property type="match status" value="1"/>
</dbReference>
<evidence type="ECO:0000256" key="4">
    <source>
        <dbReference type="SAM" id="MobiDB-lite"/>
    </source>
</evidence>
<evidence type="ECO:0000313" key="6">
    <source>
        <dbReference type="EMBL" id="EQC38457.1"/>
    </source>
</evidence>
<dbReference type="PROSITE" id="PS50076">
    <property type="entry name" value="DNAJ_2"/>
    <property type="match status" value="1"/>
</dbReference>
<dbReference type="InParanoid" id="T0S750"/>
<dbReference type="GeneID" id="19944892"/>
<dbReference type="Gene3D" id="1.25.40.10">
    <property type="entry name" value="Tetratricopeptide repeat domain"/>
    <property type="match status" value="1"/>
</dbReference>
<reference evidence="6 7" key="1">
    <citation type="submission" date="2012-04" db="EMBL/GenBank/DDBJ databases">
        <title>The Genome Sequence of Saprolegnia declina VS20.</title>
        <authorList>
            <consortium name="The Broad Institute Genome Sequencing Platform"/>
            <person name="Russ C."/>
            <person name="Nusbaum C."/>
            <person name="Tyler B."/>
            <person name="van West P."/>
            <person name="Dieguez-Uribeondo J."/>
            <person name="de Bruijn I."/>
            <person name="Tripathy S."/>
            <person name="Jiang R."/>
            <person name="Young S.K."/>
            <person name="Zeng Q."/>
            <person name="Gargeya S."/>
            <person name="Fitzgerald M."/>
            <person name="Haas B."/>
            <person name="Abouelleil A."/>
            <person name="Alvarado L."/>
            <person name="Arachchi H.M."/>
            <person name="Berlin A."/>
            <person name="Chapman S.B."/>
            <person name="Goldberg J."/>
            <person name="Griggs A."/>
            <person name="Gujja S."/>
            <person name="Hansen M."/>
            <person name="Howarth C."/>
            <person name="Imamovic A."/>
            <person name="Larimer J."/>
            <person name="McCowen C."/>
            <person name="Montmayeur A."/>
            <person name="Murphy C."/>
            <person name="Neiman D."/>
            <person name="Pearson M."/>
            <person name="Priest M."/>
            <person name="Roberts A."/>
            <person name="Saif S."/>
            <person name="Shea T."/>
            <person name="Sisk P."/>
            <person name="Sykes S."/>
            <person name="Wortman J."/>
            <person name="Nusbaum C."/>
            <person name="Birren B."/>
        </authorList>
    </citation>
    <scope>NUCLEOTIDE SEQUENCE [LARGE SCALE GENOMIC DNA]</scope>
    <source>
        <strain evidence="6 7">VS20</strain>
    </source>
</reference>
<organism evidence="6 7">
    <name type="scientific">Saprolegnia diclina (strain VS20)</name>
    <dbReference type="NCBI Taxonomy" id="1156394"/>
    <lineage>
        <taxon>Eukaryota</taxon>
        <taxon>Sar</taxon>
        <taxon>Stramenopiles</taxon>
        <taxon>Oomycota</taxon>
        <taxon>Saprolegniomycetes</taxon>
        <taxon>Saprolegniales</taxon>
        <taxon>Saprolegniaceae</taxon>
        <taxon>Saprolegnia</taxon>
    </lineage>
</organism>
<gene>
    <name evidence="6" type="ORF">SDRG_04165</name>
</gene>
<dbReference type="RefSeq" id="XP_008608049.1">
    <property type="nucleotide sequence ID" value="XM_008609827.1"/>
</dbReference>
<dbReference type="Pfam" id="PF13432">
    <property type="entry name" value="TPR_16"/>
    <property type="match status" value="1"/>
</dbReference>
<name>T0S750_SAPDV</name>
<evidence type="ECO:0000256" key="2">
    <source>
        <dbReference type="ARBA" id="ARBA00022803"/>
    </source>
</evidence>
<dbReference type="SUPFAM" id="SSF48452">
    <property type="entry name" value="TPR-like"/>
    <property type="match status" value="1"/>
</dbReference>
<accession>T0S750</accession>
<dbReference type="VEuPathDB" id="FungiDB:SDRG_04165"/>
<evidence type="ECO:0000259" key="5">
    <source>
        <dbReference type="PROSITE" id="PS50076"/>
    </source>
</evidence>
<evidence type="ECO:0000256" key="3">
    <source>
        <dbReference type="PROSITE-ProRule" id="PRU00339"/>
    </source>
</evidence>
<feature type="region of interest" description="Disordered" evidence="4">
    <location>
        <begin position="395"/>
        <end position="414"/>
    </location>
</feature>
<feature type="compositionally biased region" description="Basic and acidic residues" evidence="4">
    <location>
        <begin position="396"/>
        <end position="414"/>
    </location>
</feature>
<dbReference type="PROSITE" id="PS00636">
    <property type="entry name" value="DNAJ_1"/>
    <property type="match status" value="1"/>
</dbReference>
<dbReference type="PANTHER" id="PTHR45188:SF2">
    <property type="entry name" value="DNAJ HOMOLOG SUBFAMILY C MEMBER 7"/>
    <property type="match status" value="1"/>
</dbReference>
<dbReference type="Pfam" id="PF00226">
    <property type="entry name" value="DnaJ"/>
    <property type="match status" value="1"/>
</dbReference>
<dbReference type="Proteomes" id="UP000030762">
    <property type="component" value="Unassembled WGS sequence"/>
</dbReference>
<dbReference type="InterPro" id="IPR036869">
    <property type="entry name" value="J_dom_sf"/>
</dbReference>
<protein>
    <recommendedName>
        <fullName evidence="5">J domain-containing protein</fullName>
    </recommendedName>
</protein>
<dbReference type="SMART" id="SM00028">
    <property type="entry name" value="TPR"/>
    <property type="match status" value="8"/>
</dbReference>
<evidence type="ECO:0000313" key="7">
    <source>
        <dbReference type="Proteomes" id="UP000030762"/>
    </source>
</evidence>
<proteinExistence type="predicted"/>
<dbReference type="SUPFAM" id="SSF46565">
    <property type="entry name" value="Chaperone J-domain"/>
    <property type="match status" value="1"/>
</dbReference>
<sequence length="519" mass="56689">MDLSSNDASAEEWKTKGNDLYKKADYRGAIDMYSKAIELAPTTAAFYGNRAAAYLMIAKHHEAIADSSRAIAMEPTFIRGYQRKAKAQVALGDIEAAIKTYQAGSMKDPTDATLFNDRRAAEIAADKISRGRDYVKAERFREAVSCFDSALLTCTHANDLKKWRAEALIGCERYDEAFAALTQLMRSDSASPDVLYLRAKCLYFQGEFTSAIKHLQQALRSDPDNGRFMKEIKRIRQLDSQKEAANDAFKGGRFQEAADAYSQCLLIDPANKAYNAKLHCNRAAALSKLSQNEEAIKDCDKAIYYDSSYVKAYIRKAQCLRDIGGKDNLEQALREYESASKLVGEDTQRQYAGYIRETKLELKKAKRKDFYKILDVSPSASDAEIKKAYRKSALKYHPDRHSNKTEDEQKAAETSFKDVGEAYAVLSDPQKKQRYDSGVDLDDLDGDGMGGMGGMGGMNPNDIFQMFFSGQGGGMGGGGGGFGGGGFGGGGFGGMGGGGGYGGRGHSGFGGQGQSFHFG</sequence>
<dbReference type="InterPro" id="IPR018253">
    <property type="entry name" value="DnaJ_domain_CS"/>
</dbReference>
<dbReference type="STRING" id="1156394.T0S750"/>
<keyword evidence="2 3" id="KW-0802">TPR repeat</keyword>
<dbReference type="PRINTS" id="PR00625">
    <property type="entry name" value="JDOMAIN"/>
</dbReference>
<keyword evidence="7" id="KW-1185">Reference proteome</keyword>
<dbReference type="Pfam" id="PF14559">
    <property type="entry name" value="TPR_19"/>
    <property type="match status" value="1"/>
</dbReference>